<evidence type="ECO:0000256" key="5">
    <source>
        <dbReference type="ARBA" id="ARBA00022801"/>
    </source>
</evidence>
<feature type="transmembrane region" description="Helical" evidence="8">
    <location>
        <begin position="159"/>
        <end position="183"/>
    </location>
</feature>
<evidence type="ECO:0000313" key="10">
    <source>
        <dbReference type="Proteomes" id="UP000199013"/>
    </source>
</evidence>
<dbReference type="GO" id="GO:0008233">
    <property type="term" value="F:peptidase activity"/>
    <property type="evidence" value="ECO:0007669"/>
    <property type="project" value="UniProtKB-KW"/>
</dbReference>
<evidence type="ECO:0000256" key="2">
    <source>
        <dbReference type="ARBA" id="ARBA00022475"/>
    </source>
</evidence>
<feature type="transmembrane region" description="Helical" evidence="8">
    <location>
        <begin position="26"/>
        <end position="45"/>
    </location>
</feature>
<evidence type="ECO:0000256" key="8">
    <source>
        <dbReference type="SAM" id="Phobius"/>
    </source>
</evidence>
<keyword evidence="3" id="KW-0645">Protease</keyword>
<feature type="transmembrane region" description="Helical" evidence="8">
    <location>
        <begin position="86"/>
        <end position="109"/>
    </location>
</feature>
<keyword evidence="2" id="KW-1003">Cell membrane</keyword>
<name>A0A1C3NTP5_9ACTN</name>
<dbReference type="GO" id="GO:0005886">
    <property type="term" value="C:plasma membrane"/>
    <property type="evidence" value="ECO:0007669"/>
    <property type="project" value="UniProtKB-SubCell"/>
</dbReference>
<dbReference type="NCBIfam" id="TIGR04178">
    <property type="entry name" value="exo_archaeo"/>
    <property type="match status" value="1"/>
</dbReference>
<evidence type="ECO:0000256" key="7">
    <source>
        <dbReference type="ARBA" id="ARBA00023136"/>
    </source>
</evidence>
<keyword evidence="4 8" id="KW-0812">Transmembrane</keyword>
<keyword evidence="10" id="KW-1185">Reference proteome</keyword>
<reference evidence="10" key="1">
    <citation type="submission" date="2016-02" db="EMBL/GenBank/DDBJ databases">
        <authorList>
            <person name="Wibberg D."/>
        </authorList>
    </citation>
    <scope>NUCLEOTIDE SEQUENCE [LARGE SCALE GENOMIC DNA]</scope>
</reference>
<protein>
    <submittedName>
        <fullName evidence="9">Putative membrane protein</fullName>
    </submittedName>
</protein>
<evidence type="ECO:0000313" key="9">
    <source>
        <dbReference type="EMBL" id="SBW18091.1"/>
    </source>
</evidence>
<dbReference type="GO" id="GO:0006508">
    <property type="term" value="P:proteolysis"/>
    <property type="evidence" value="ECO:0007669"/>
    <property type="project" value="UniProtKB-KW"/>
</dbReference>
<evidence type="ECO:0000256" key="4">
    <source>
        <dbReference type="ARBA" id="ARBA00022692"/>
    </source>
</evidence>
<dbReference type="InterPro" id="IPR026392">
    <property type="entry name" value="Exo/Archaeosortase_dom"/>
</dbReference>
<keyword evidence="5" id="KW-0378">Hydrolase</keyword>
<evidence type="ECO:0000256" key="6">
    <source>
        <dbReference type="ARBA" id="ARBA00022989"/>
    </source>
</evidence>
<comment type="subcellular location">
    <subcellularLocation>
        <location evidence="1">Cell membrane</location>
        <topology evidence="1">Multi-pass membrane protein</topology>
    </subcellularLocation>
</comment>
<proteinExistence type="predicted"/>
<sequence length="195" mass="20318">MSARTAGPPGPSSALSSVLPHGSSRLTRGAGTILFLFVLAVLLAYQYQLRHLEAVGAARLFGLGTPTLAASRAPIVYFGLGRPDAFGLTITPECSSTLLIAPVFLIGGAMLLGRRMTPQRVLAAVGAAAFLLVVGNQLRIGLIAYLISELGFHTGYEWGHLVLGTVVSIVFIGASLTLLVAVLSTGRTHRQRAAA</sequence>
<feature type="transmembrane region" description="Helical" evidence="8">
    <location>
        <begin position="121"/>
        <end position="147"/>
    </location>
</feature>
<dbReference type="EMBL" id="FLUV01000203">
    <property type="protein sequence ID" value="SBW18091.1"/>
    <property type="molecule type" value="Genomic_DNA"/>
</dbReference>
<dbReference type="AlphaFoldDB" id="A0A1C3NTP5"/>
<dbReference type="Proteomes" id="UP000199013">
    <property type="component" value="Unassembled WGS sequence"/>
</dbReference>
<feature type="transmembrane region" description="Helical" evidence="8">
    <location>
        <begin position="57"/>
        <end position="80"/>
    </location>
</feature>
<accession>A0A1C3NTP5</accession>
<keyword evidence="6 8" id="KW-1133">Transmembrane helix</keyword>
<evidence type="ECO:0000256" key="1">
    <source>
        <dbReference type="ARBA" id="ARBA00004651"/>
    </source>
</evidence>
<organism evidence="9 10">
    <name type="scientific">Candidatus Protofrankia californiensis</name>
    <dbReference type="NCBI Taxonomy" id="1839754"/>
    <lineage>
        <taxon>Bacteria</taxon>
        <taxon>Bacillati</taxon>
        <taxon>Actinomycetota</taxon>
        <taxon>Actinomycetes</taxon>
        <taxon>Frankiales</taxon>
        <taxon>Frankiaceae</taxon>
        <taxon>Protofrankia</taxon>
    </lineage>
</organism>
<evidence type="ECO:0000256" key="3">
    <source>
        <dbReference type="ARBA" id="ARBA00022670"/>
    </source>
</evidence>
<gene>
    <name evidence="9" type="ORF">FDG2_0513</name>
</gene>
<keyword evidence="7 8" id="KW-0472">Membrane</keyword>